<reference evidence="4 5" key="1">
    <citation type="submission" date="2019-11" db="EMBL/GenBank/DDBJ databases">
        <title>Draft genome sequences of five Paenibacillus species of dairy origin.</title>
        <authorList>
            <person name="Olajide A.M."/>
            <person name="Chen S."/>
            <person name="Lapointe G."/>
        </authorList>
    </citation>
    <scope>NUCLEOTIDE SEQUENCE [LARGE SCALE GENOMIC DNA]</scope>
    <source>
        <strain evidence="4 5">2CS3</strain>
    </source>
</reference>
<comment type="caution">
    <text evidence="4">The sequence shown here is derived from an EMBL/GenBank/DDBJ whole genome shotgun (WGS) entry which is preliminary data.</text>
</comment>
<evidence type="ECO:0000259" key="2">
    <source>
        <dbReference type="Pfam" id="PF09822"/>
    </source>
</evidence>
<keyword evidence="1" id="KW-0812">Transmembrane</keyword>
<evidence type="ECO:0000259" key="3">
    <source>
        <dbReference type="Pfam" id="PF23357"/>
    </source>
</evidence>
<dbReference type="InterPro" id="IPR055396">
    <property type="entry name" value="DUF7088"/>
</dbReference>
<dbReference type="AlphaFoldDB" id="A0A7X2ZGR6"/>
<feature type="domain" description="DUF7088" evidence="3">
    <location>
        <begin position="40"/>
        <end position="128"/>
    </location>
</feature>
<gene>
    <name evidence="4" type="ORF">GNP93_25120</name>
</gene>
<feature type="domain" description="ABC-type uncharacterised transport system" evidence="2">
    <location>
        <begin position="165"/>
        <end position="403"/>
    </location>
</feature>
<feature type="transmembrane region" description="Helical" evidence="1">
    <location>
        <begin position="12"/>
        <end position="31"/>
    </location>
</feature>
<dbReference type="Gene3D" id="3.40.30.10">
    <property type="entry name" value="Glutaredoxin"/>
    <property type="match status" value="1"/>
</dbReference>
<dbReference type="InterPro" id="IPR019196">
    <property type="entry name" value="ABC_transp_unknown"/>
</dbReference>
<proteinExistence type="predicted"/>
<dbReference type="Pfam" id="PF09822">
    <property type="entry name" value="ABC_transp_aux"/>
    <property type="match status" value="1"/>
</dbReference>
<evidence type="ECO:0000313" key="5">
    <source>
        <dbReference type="Proteomes" id="UP000450917"/>
    </source>
</evidence>
<dbReference type="Proteomes" id="UP000450917">
    <property type="component" value="Unassembled WGS sequence"/>
</dbReference>
<feature type="transmembrane region" description="Helical" evidence="1">
    <location>
        <begin position="437"/>
        <end position="459"/>
    </location>
</feature>
<dbReference type="EMBL" id="WNZX01000035">
    <property type="protein sequence ID" value="MUG73891.1"/>
    <property type="molecule type" value="Genomic_DNA"/>
</dbReference>
<organism evidence="4 5">
    <name type="scientific">Paenibacillus validus</name>
    <dbReference type="NCBI Taxonomy" id="44253"/>
    <lineage>
        <taxon>Bacteria</taxon>
        <taxon>Bacillati</taxon>
        <taxon>Bacillota</taxon>
        <taxon>Bacilli</taxon>
        <taxon>Bacillales</taxon>
        <taxon>Paenibacillaceae</taxon>
        <taxon>Paenibacillus</taxon>
    </lineage>
</organism>
<keyword evidence="1" id="KW-0472">Membrane</keyword>
<sequence>MNKWIRGTNATVLSLAVIGIFIVLTIFLNSAKNMQVDLTQNNKFTLSDQTKQTLSALDKDIRILSFTTTETNPYMKREVVELVEEYKKRSGRITFEEYDAVANPAVAKQYEVDPAGTLVVQSGEQKKTLPFYDMFLPSQQNPNGYSFSGEEKLTQALVNFNVKEKRKLYFLSGHNEIPLTQMTLWRSGLESANYEVKELNLLREGKIPDDAEMLVIVGPETDLSDKEAELVKAYMDGKGKLYLALGFNPDMSSKWKNIDALMSAYGIKDQHAVAIEPKQSAMYDPLSIVPEYSGHEITRKLQEYNLLTVMTLAVTLKVDQPNADYPATAILSTTDKAYGETDLKALAGQGTSKKDAADVAGPLELGFVVENKEKKPKAVVLGGSTFLVDRYIQQQGNRDFALNSVGWLQEQKDQVTIRPREGDNLSTALVTGEQANMIFLGTVVVFPLLFLLIGGFIWWRRRKG</sequence>
<dbReference type="RefSeq" id="WP_054800331.1">
    <property type="nucleotide sequence ID" value="NZ_WNZX01000035.1"/>
</dbReference>
<keyword evidence="5" id="KW-1185">Reference proteome</keyword>
<dbReference type="Pfam" id="PF23357">
    <property type="entry name" value="DUF7088"/>
    <property type="match status" value="1"/>
</dbReference>
<evidence type="ECO:0000313" key="4">
    <source>
        <dbReference type="EMBL" id="MUG73891.1"/>
    </source>
</evidence>
<keyword evidence="1" id="KW-1133">Transmembrane helix</keyword>
<evidence type="ECO:0000256" key="1">
    <source>
        <dbReference type="SAM" id="Phobius"/>
    </source>
</evidence>
<accession>A0A7X2ZGR6</accession>
<name>A0A7X2ZGR6_9BACL</name>
<protein>
    <submittedName>
        <fullName evidence="4">ABC transporter</fullName>
    </submittedName>
</protein>